<dbReference type="PANTHER" id="PTHR31234:SF54">
    <property type="entry name" value="LATE EMBRYOGENESIS ABUNDANT PROTEIN LEA-2 SUBGROUP DOMAIN-CONTAINING PROTEIN"/>
    <property type="match status" value="1"/>
</dbReference>
<protein>
    <submittedName>
        <fullName evidence="7">Putative Late embryogenesis abundant hydroxyproline-rich glycoprotein family</fullName>
    </submittedName>
</protein>
<dbReference type="InterPro" id="IPR044839">
    <property type="entry name" value="NDR1-like"/>
</dbReference>
<evidence type="ECO:0000256" key="1">
    <source>
        <dbReference type="ARBA" id="ARBA00004167"/>
    </source>
</evidence>
<accession>A0A443PYJ8</accession>
<feature type="domain" description="Late embryogenesis abundant protein LEA-2 subgroup" evidence="6">
    <location>
        <begin position="95"/>
        <end position="181"/>
    </location>
</feature>
<dbReference type="Proteomes" id="UP000283530">
    <property type="component" value="Unassembled WGS sequence"/>
</dbReference>
<evidence type="ECO:0000256" key="4">
    <source>
        <dbReference type="ARBA" id="ARBA00023136"/>
    </source>
</evidence>
<keyword evidence="4 5" id="KW-0472">Membrane</keyword>
<name>A0A443PYJ8_9MAGN</name>
<sequence length="236" mass="26829">MDLRSQDSFEKPSYQYSFYKEQDLSCSFRGCCYFLFLFLLVGLMVLGAAALIIVFVLRPRKPTFALQALRLDSLKLNATNGSNIYASSVFSLLFNAQNPNKVGIRYSPSQLCVLYRGVPVGVAKLPEFYQPAHSKNVSVQTQVMFDRVNVSQIIHGDPSKGYTVKNLVMIRVTGDIEALVRVLHVTLPKIKFALDCMIGFDYRKIIFSKSIHFKKRHKVLSHTRTYSEKCSFAVYI</sequence>
<dbReference type="GO" id="GO:0098542">
    <property type="term" value="P:defense response to other organism"/>
    <property type="evidence" value="ECO:0007669"/>
    <property type="project" value="InterPro"/>
</dbReference>
<reference evidence="7 8" key="1">
    <citation type="journal article" date="2019" name="Nat. Plants">
        <title>Stout camphor tree genome fills gaps in understanding of flowering plant genome evolution.</title>
        <authorList>
            <person name="Chaw S.M."/>
            <person name="Liu Y.C."/>
            <person name="Wu Y.W."/>
            <person name="Wang H.Y."/>
            <person name="Lin C.I."/>
            <person name="Wu C.S."/>
            <person name="Ke H.M."/>
            <person name="Chang L.Y."/>
            <person name="Hsu C.Y."/>
            <person name="Yang H.T."/>
            <person name="Sudianto E."/>
            <person name="Hsu M.H."/>
            <person name="Wu K.P."/>
            <person name="Wang L.N."/>
            <person name="Leebens-Mack J.H."/>
            <person name="Tsai I.J."/>
        </authorList>
    </citation>
    <scope>NUCLEOTIDE SEQUENCE [LARGE SCALE GENOMIC DNA]</scope>
    <source>
        <strain evidence="8">cv. Chaw 1501</strain>
        <tissue evidence="7">Young leaves</tissue>
    </source>
</reference>
<evidence type="ECO:0000256" key="3">
    <source>
        <dbReference type="ARBA" id="ARBA00022989"/>
    </source>
</evidence>
<dbReference type="AlphaFoldDB" id="A0A443PYJ8"/>
<dbReference type="OrthoDB" id="748092at2759"/>
<feature type="transmembrane region" description="Helical" evidence="5">
    <location>
        <begin position="33"/>
        <end position="57"/>
    </location>
</feature>
<keyword evidence="3 5" id="KW-1133">Transmembrane helix</keyword>
<organism evidence="7 8">
    <name type="scientific">Cinnamomum micranthum f. kanehirae</name>
    <dbReference type="NCBI Taxonomy" id="337451"/>
    <lineage>
        <taxon>Eukaryota</taxon>
        <taxon>Viridiplantae</taxon>
        <taxon>Streptophyta</taxon>
        <taxon>Embryophyta</taxon>
        <taxon>Tracheophyta</taxon>
        <taxon>Spermatophyta</taxon>
        <taxon>Magnoliopsida</taxon>
        <taxon>Magnoliidae</taxon>
        <taxon>Laurales</taxon>
        <taxon>Lauraceae</taxon>
        <taxon>Cinnamomum</taxon>
    </lineage>
</organism>
<proteinExistence type="predicted"/>
<evidence type="ECO:0000259" key="6">
    <source>
        <dbReference type="Pfam" id="PF03168"/>
    </source>
</evidence>
<keyword evidence="2 5" id="KW-0812">Transmembrane</keyword>
<keyword evidence="8" id="KW-1185">Reference proteome</keyword>
<dbReference type="Pfam" id="PF03168">
    <property type="entry name" value="LEA_2"/>
    <property type="match status" value="1"/>
</dbReference>
<comment type="subcellular location">
    <subcellularLocation>
        <location evidence="1">Membrane</location>
        <topology evidence="1">Single-pass membrane protein</topology>
    </subcellularLocation>
</comment>
<comment type="caution">
    <text evidence="7">The sequence shown here is derived from an EMBL/GenBank/DDBJ whole genome shotgun (WGS) entry which is preliminary data.</text>
</comment>
<dbReference type="InterPro" id="IPR004864">
    <property type="entry name" value="LEA_2"/>
</dbReference>
<dbReference type="GO" id="GO:0005886">
    <property type="term" value="C:plasma membrane"/>
    <property type="evidence" value="ECO:0007669"/>
    <property type="project" value="TreeGrafter"/>
</dbReference>
<evidence type="ECO:0000313" key="7">
    <source>
        <dbReference type="EMBL" id="RWR95843.1"/>
    </source>
</evidence>
<evidence type="ECO:0000313" key="8">
    <source>
        <dbReference type="Proteomes" id="UP000283530"/>
    </source>
</evidence>
<evidence type="ECO:0000256" key="5">
    <source>
        <dbReference type="SAM" id="Phobius"/>
    </source>
</evidence>
<gene>
    <name evidence="7" type="ORF">CKAN_02520000</name>
</gene>
<dbReference type="PANTHER" id="PTHR31234">
    <property type="entry name" value="LATE EMBRYOGENESIS ABUNDANT (LEA) HYDROXYPROLINE-RICH GLYCOPROTEIN FAMILY"/>
    <property type="match status" value="1"/>
</dbReference>
<dbReference type="STRING" id="337451.A0A443PYJ8"/>
<dbReference type="EMBL" id="QPKB01000011">
    <property type="protein sequence ID" value="RWR95843.1"/>
    <property type="molecule type" value="Genomic_DNA"/>
</dbReference>
<evidence type="ECO:0000256" key="2">
    <source>
        <dbReference type="ARBA" id="ARBA00022692"/>
    </source>
</evidence>